<proteinExistence type="predicted"/>
<dbReference type="EMBL" id="MEIP01000029">
    <property type="protein sequence ID" value="PIT43937.1"/>
    <property type="molecule type" value="Genomic_DNA"/>
</dbReference>
<organism evidence="3 4">
    <name type="scientific">Snodgrassella alvi</name>
    <dbReference type="NCBI Taxonomy" id="1196083"/>
    <lineage>
        <taxon>Bacteria</taxon>
        <taxon>Pseudomonadati</taxon>
        <taxon>Pseudomonadota</taxon>
        <taxon>Betaproteobacteria</taxon>
        <taxon>Neisseriales</taxon>
        <taxon>Neisseriaceae</taxon>
        <taxon>Snodgrassella</taxon>
    </lineage>
</organism>
<dbReference type="EMBL" id="MEIP01000023">
    <property type="protein sequence ID" value="PIT46185.1"/>
    <property type="molecule type" value="Genomic_DNA"/>
</dbReference>
<protein>
    <recommendedName>
        <fullName evidence="5">Chemotaxis protein</fullName>
    </recommendedName>
</protein>
<dbReference type="EMBL" id="MEIP01000025">
    <property type="protein sequence ID" value="PIT45427.1"/>
    <property type="molecule type" value="Genomic_DNA"/>
</dbReference>
<reference evidence="3 4" key="1">
    <citation type="journal article" date="2017" name="MBio">
        <title>Type VI secretion-mediated competition in the bee gut microbiome.</title>
        <authorList>
            <person name="Steele M.I."/>
            <person name="Kwong W.K."/>
            <person name="Powell J.E."/>
            <person name="Whiteley M."/>
            <person name="Moran N.A."/>
        </authorList>
    </citation>
    <scope>NUCLEOTIDE SEQUENCE [LARGE SCALE GENOMIC DNA]</scope>
    <source>
        <strain evidence="3 4">Ruf1-X</strain>
    </source>
</reference>
<name>A0A2N9XEZ7_9NEIS</name>
<evidence type="ECO:0000313" key="4">
    <source>
        <dbReference type="Proteomes" id="UP000229970"/>
    </source>
</evidence>
<gene>
    <name evidence="3" type="ORF">BHC46_08285</name>
    <name evidence="2" type="ORF">BHC46_10005</name>
    <name evidence="1" type="ORF">BHC46_11780</name>
</gene>
<dbReference type="AlphaFoldDB" id="A0A2N9XEZ7"/>
<evidence type="ECO:0000313" key="2">
    <source>
        <dbReference type="EMBL" id="PIT45427.1"/>
    </source>
</evidence>
<evidence type="ECO:0000313" key="3">
    <source>
        <dbReference type="EMBL" id="PIT46185.1"/>
    </source>
</evidence>
<sequence length="567" mass="65980">MKLIIKEYLASLKERKELDVLLPDLLSQMGLIVFSKAGIGNRQYGVDVAAYGRINNGVKKIYLFSIKSGNLGRRDWDAGQPTDLRPSLQEILDVYVPTHLPNEYKDKPVEICLCFGGDLNEDVRLNVTSFIKNNTVEGKITFSEWSGEKLAQYIEQYLLKEELLPKQYRSYLRKSLAMLDEPEISHTYFKQLVCLLKKNTEIQNNKNILTSVRQLYISLWILYVWCRTGNNLESSYLSSEFAVLNIWDIRKELHKNNGKENKFIIEVLVKIIDLHKQILFDFISKLKPLIINPYGVSHAINSSCSVDVNIKLFDILGRLSLAGLWTYSDLENLKLFNASEEELQLVENGLLSIQNLLKTLISNNPLLYTPYKDDHAIDISMAIFLLALNKQNQEYIKAWLIHMSFMISFLFGSHGHYPNHIHDYHKLIEHPKEATEDYRKEVTKASILYPMLAFFAGLFKSDEIYQAVQNICADYLPHCTLQLWYPDQASEQYFYNDEQRHGSAFANFYLTKLDKENFLQLVLNECNQSQDFYELSAIKESCWPIIMIACRYYRLPLPLHFFKDKFL</sequence>
<evidence type="ECO:0008006" key="5">
    <source>
        <dbReference type="Google" id="ProtNLM"/>
    </source>
</evidence>
<evidence type="ECO:0000313" key="1">
    <source>
        <dbReference type="EMBL" id="PIT43937.1"/>
    </source>
</evidence>
<accession>A0A2N9XEZ7</accession>
<dbReference type="RefSeq" id="WP_100139332.1">
    <property type="nucleotide sequence ID" value="NZ_MEIP01000023.1"/>
</dbReference>
<comment type="caution">
    <text evidence="3">The sequence shown here is derived from an EMBL/GenBank/DDBJ whole genome shotgun (WGS) entry which is preliminary data.</text>
</comment>
<dbReference type="Proteomes" id="UP000229970">
    <property type="component" value="Unassembled WGS sequence"/>
</dbReference>